<dbReference type="OrthoDB" id="5794490at2"/>
<dbReference type="KEGG" id="brq:CIT40_11195"/>
<evidence type="ECO:0000313" key="3">
    <source>
        <dbReference type="Proteomes" id="UP000215884"/>
    </source>
</evidence>
<evidence type="ECO:0000313" key="2">
    <source>
        <dbReference type="EMBL" id="AWM00538.1"/>
    </source>
</evidence>
<feature type="signal peptide" evidence="1">
    <location>
        <begin position="1"/>
        <end position="31"/>
    </location>
</feature>
<dbReference type="Proteomes" id="UP000215884">
    <property type="component" value="Chromosome"/>
</dbReference>
<reference evidence="2 3" key="2">
    <citation type="journal article" date="2019" name="Int. J. Syst. Evol. Microbiol.">
        <title>Description and complete genome sequence of Bradyrhizobium amphicarpaeae sp. nov., harbouring photosystem and nitrogen-fixation genes.</title>
        <authorList>
            <person name="Bromfield E.S.P."/>
            <person name="Cloutier S."/>
            <person name="Nguyen H.D.T."/>
        </authorList>
    </citation>
    <scope>NUCLEOTIDE SEQUENCE [LARGE SCALE GENOMIC DNA]</scope>
    <source>
        <strain evidence="2 3">39S1MB</strain>
    </source>
</reference>
<dbReference type="InterPro" id="IPR027396">
    <property type="entry name" value="DsrEFH-like"/>
</dbReference>
<dbReference type="PANTHER" id="PTHR37691:SF1">
    <property type="entry name" value="BLR3518 PROTEIN"/>
    <property type="match status" value="1"/>
</dbReference>
<accession>A0A2U8PTQ4</accession>
<dbReference type="SUPFAM" id="SSF75169">
    <property type="entry name" value="DsrEFH-like"/>
    <property type="match status" value="1"/>
</dbReference>
<dbReference type="Gene3D" id="3.40.1260.10">
    <property type="entry name" value="DsrEFH-like"/>
    <property type="match status" value="1"/>
</dbReference>
<sequence length="154" mass="16615">MRPGRASRRTLLHAVLAAGLVFTIHPAAAQAVEPHRLALQISDDDPAKMRAVLDVAANVSRHYSGQGEDVEIVVVAFNGGLDMLLADRSPVKERLVNFLKSMPNVSFIACGNTLETLAAKEDRRPPLIEGVSVTQVGVAALMDLAEKNWTIVRP</sequence>
<gene>
    <name evidence="2" type="ORF">CIT40_11195</name>
</gene>
<keyword evidence="3" id="KW-1185">Reference proteome</keyword>
<dbReference type="PANTHER" id="PTHR37691">
    <property type="entry name" value="BLR3518 PROTEIN"/>
    <property type="match status" value="1"/>
</dbReference>
<dbReference type="PROSITE" id="PS51318">
    <property type="entry name" value="TAT"/>
    <property type="match status" value="1"/>
</dbReference>
<dbReference type="EMBL" id="CP029426">
    <property type="protein sequence ID" value="AWM00538.1"/>
    <property type="molecule type" value="Genomic_DNA"/>
</dbReference>
<reference evidence="2 3" key="1">
    <citation type="journal article" date="2017" name="Syst. Appl. Microbiol.">
        <title>Soybeans inoculated with root zone soils of Canadian native legumes harbour diverse and novel Bradyrhizobium spp. that possess agricultural potential.</title>
        <authorList>
            <person name="Bromfield E.S.P."/>
            <person name="Cloutier S."/>
            <person name="Tambong J.T."/>
            <person name="Tran Thi T.V."/>
        </authorList>
    </citation>
    <scope>NUCLEOTIDE SEQUENCE [LARGE SCALE GENOMIC DNA]</scope>
    <source>
        <strain evidence="2 3">39S1MB</strain>
    </source>
</reference>
<organism evidence="2 3">
    <name type="scientific">Bradyrhizobium amphicarpaeae</name>
    <dbReference type="NCBI Taxonomy" id="1404768"/>
    <lineage>
        <taxon>Bacteria</taxon>
        <taxon>Pseudomonadati</taxon>
        <taxon>Pseudomonadota</taxon>
        <taxon>Alphaproteobacteria</taxon>
        <taxon>Hyphomicrobiales</taxon>
        <taxon>Nitrobacteraceae</taxon>
        <taxon>Bradyrhizobium</taxon>
    </lineage>
</organism>
<protein>
    <submittedName>
        <fullName evidence="2">Uncharacterized protein</fullName>
    </submittedName>
</protein>
<evidence type="ECO:0000256" key="1">
    <source>
        <dbReference type="SAM" id="SignalP"/>
    </source>
</evidence>
<dbReference type="InterPro" id="IPR006311">
    <property type="entry name" value="TAT_signal"/>
</dbReference>
<keyword evidence="1" id="KW-0732">Signal</keyword>
<name>A0A2U8PTQ4_9BRAD</name>
<proteinExistence type="predicted"/>
<dbReference type="AlphaFoldDB" id="A0A2U8PTQ4"/>
<feature type="chain" id="PRO_5016021881" evidence="1">
    <location>
        <begin position="32"/>
        <end position="154"/>
    </location>
</feature>